<dbReference type="EMBL" id="AQRA01000007">
    <property type="protein sequence ID" value="EZH72725.1"/>
    <property type="molecule type" value="Genomic_DNA"/>
</dbReference>
<gene>
    <name evidence="1" type="ORF">ATO12_21565</name>
</gene>
<dbReference type="STRING" id="1317122.ATO12_21565"/>
<comment type="caution">
    <text evidence="1">The sequence shown here is derived from an EMBL/GenBank/DDBJ whole genome shotgun (WGS) entry which is preliminary data.</text>
</comment>
<dbReference type="Pfam" id="PF12388">
    <property type="entry name" value="Peptidase_M57"/>
    <property type="match status" value="1"/>
</dbReference>
<accession>A0A023BRV8</accession>
<dbReference type="PROSITE" id="PS51257">
    <property type="entry name" value="PROKAR_LIPOPROTEIN"/>
    <property type="match status" value="1"/>
</dbReference>
<dbReference type="AlphaFoldDB" id="A0A023BRV8"/>
<organism evidence="1 2">
    <name type="scientific">Aquimarina atlantica</name>
    <dbReference type="NCBI Taxonomy" id="1317122"/>
    <lineage>
        <taxon>Bacteria</taxon>
        <taxon>Pseudomonadati</taxon>
        <taxon>Bacteroidota</taxon>
        <taxon>Flavobacteriia</taxon>
        <taxon>Flavobacteriales</taxon>
        <taxon>Flavobacteriaceae</taxon>
        <taxon>Aquimarina</taxon>
    </lineage>
</organism>
<dbReference type="GO" id="GO:0008237">
    <property type="term" value="F:metallopeptidase activity"/>
    <property type="evidence" value="ECO:0007669"/>
    <property type="project" value="InterPro"/>
</dbReference>
<dbReference type="Proteomes" id="UP000023541">
    <property type="component" value="Unassembled WGS sequence"/>
</dbReference>
<proteinExistence type="predicted"/>
<dbReference type="Gene3D" id="3.40.390.10">
    <property type="entry name" value="Collagenase (Catalytic Domain)"/>
    <property type="match status" value="1"/>
</dbReference>
<dbReference type="InterPro" id="IPR024653">
    <property type="entry name" value="Peptidase_M10/M27/M57"/>
</dbReference>
<evidence type="ECO:0000313" key="1">
    <source>
        <dbReference type="EMBL" id="EZH72725.1"/>
    </source>
</evidence>
<keyword evidence="2" id="KW-1185">Reference proteome</keyword>
<name>A0A023BRV8_9FLAO</name>
<dbReference type="OrthoDB" id="785995at2"/>
<evidence type="ECO:0008006" key="3">
    <source>
        <dbReference type="Google" id="ProtNLM"/>
    </source>
</evidence>
<evidence type="ECO:0000313" key="2">
    <source>
        <dbReference type="Proteomes" id="UP000023541"/>
    </source>
</evidence>
<dbReference type="InterPro" id="IPR024079">
    <property type="entry name" value="MetalloPept_cat_dom_sf"/>
</dbReference>
<sequence>MKNFKTFAVVFTAATLSVFTSCEKESSEDVIDQSSQEISKDVLNKISELHFNPNGVEKITLNDINGTQKTVYKIEDDILFTENQLMKTGLYGGIQNKQYRTNNTVTATNVIRVVGYNGNNQFGLSATAQTGLRYAVDNYNNENLDIRFELSFGTNWGPNDILVFVQDGFARDDRFPAGIAGFPSNGFPFNRVRINTTASTTQTDQQLEHLLAHEIGHCIGFRHTDWDTRKSCGENNNEGAGNDGLVFIPGTAGPGGDDDSIMNACYPANTDGEWSNLDRVALNFLY</sequence>
<protein>
    <recommendedName>
        <fullName evidence="3">Peptidase</fullName>
    </recommendedName>
</protein>
<dbReference type="eggNOG" id="COG5549">
    <property type="taxonomic scope" value="Bacteria"/>
</dbReference>
<dbReference type="RefSeq" id="WP_034244001.1">
    <property type="nucleotide sequence ID" value="NZ_AQRA01000007.1"/>
</dbReference>
<reference evidence="1 2" key="1">
    <citation type="submission" date="2014-04" db="EMBL/GenBank/DDBJ databases">
        <title>Aquimarina sp. 22II-S11-z7 Genome Sequencing.</title>
        <authorList>
            <person name="Lai Q."/>
        </authorList>
    </citation>
    <scope>NUCLEOTIDE SEQUENCE [LARGE SCALE GENOMIC DNA]</scope>
    <source>
        <strain evidence="1 2">22II-S11-z7</strain>
    </source>
</reference>
<dbReference type="SUPFAM" id="SSF55486">
    <property type="entry name" value="Metalloproteases ('zincins'), catalytic domain"/>
    <property type="match status" value="1"/>
</dbReference>